<name>A0A1H4MTS6_9MICO</name>
<proteinExistence type="predicted"/>
<evidence type="ECO:0000256" key="2">
    <source>
        <dbReference type="SAM" id="Phobius"/>
    </source>
</evidence>
<evidence type="ECO:0000313" key="3">
    <source>
        <dbReference type="EMBL" id="SEB85925.1"/>
    </source>
</evidence>
<keyword evidence="2" id="KW-0812">Transmembrane</keyword>
<dbReference type="Proteomes" id="UP000199183">
    <property type="component" value="Unassembled WGS sequence"/>
</dbReference>
<keyword evidence="2" id="KW-0472">Membrane</keyword>
<dbReference type="EMBL" id="FNRY01000001">
    <property type="protein sequence ID" value="SEB85925.1"/>
    <property type="molecule type" value="Genomic_DNA"/>
</dbReference>
<feature type="compositionally biased region" description="Low complexity" evidence="1">
    <location>
        <begin position="55"/>
        <end position="68"/>
    </location>
</feature>
<gene>
    <name evidence="3" type="ORF">SAMN04489806_1966</name>
</gene>
<sequence>MSAKQGPHGRQPRSVYIKRRLWVLAGLIAVVAIIVLVIWRPGSSSGAQEQPKTVATKTAEPSTAATEAAADDSETVSECSKDTVEVKAITDKTTYASGEEPQLSLSITNTGEAPCTIDVGTSQQVFTITSGKDTYWTSTDCQTEPTNAETTLEPGKTLTSKPAIAWDRTSSDPSTCDSDKRPAVAADGASYHLTTSVAGITSEKTAQFVLY</sequence>
<keyword evidence="4" id="KW-1185">Reference proteome</keyword>
<dbReference type="OrthoDB" id="5189092at2"/>
<dbReference type="STRING" id="640635.SAMN04489806_1966"/>
<protein>
    <recommendedName>
        <fullName evidence="5">DUF4232 domain-containing protein</fullName>
    </recommendedName>
</protein>
<organism evidence="3 4">
    <name type="scientific">Paramicrobacterium humi</name>
    <dbReference type="NCBI Taxonomy" id="640635"/>
    <lineage>
        <taxon>Bacteria</taxon>
        <taxon>Bacillati</taxon>
        <taxon>Actinomycetota</taxon>
        <taxon>Actinomycetes</taxon>
        <taxon>Micrococcales</taxon>
        <taxon>Microbacteriaceae</taxon>
        <taxon>Paramicrobacterium</taxon>
    </lineage>
</organism>
<feature type="transmembrane region" description="Helical" evidence="2">
    <location>
        <begin position="21"/>
        <end position="39"/>
    </location>
</feature>
<accession>A0A1H4MTS6</accession>
<evidence type="ECO:0008006" key="5">
    <source>
        <dbReference type="Google" id="ProtNLM"/>
    </source>
</evidence>
<evidence type="ECO:0000256" key="1">
    <source>
        <dbReference type="SAM" id="MobiDB-lite"/>
    </source>
</evidence>
<dbReference type="RefSeq" id="WP_091183299.1">
    <property type="nucleotide sequence ID" value="NZ_FNRY01000001.1"/>
</dbReference>
<feature type="compositionally biased region" description="Polar residues" evidence="1">
    <location>
        <begin position="43"/>
        <end position="53"/>
    </location>
</feature>
<keyword evidence="2" id="KW-1133">Transmembrane helix</keyword>
<evidence type="ECO:0000313" key="4">
    <source>
        <dbReference type="Proteomes" id="UP000199183"/>
    </source>
</evidence>
<reference evidence="3 4" key="1">
    <citation type="submission" date="2016-10" db="EMBL/GenBank/DDBJ databases">
        <authorList>
            <person name="de Groot N.N."/>
        </authorList>
    </citation>
    <scope>NUCLEOTIDE SEQUENCE [LARGE SCALE GENOMIC DNA]</scope>
    <source>
        <strain evidence="3 4">DSM 21799</strain>
    </source>
</reference>
<dbReference type="AlphaFoldDB" id="A0A1H4MTS6"/>
<feature type="region of interest" description="Disordered" evidence="1">
    <location>
        <begin position="43"/>
        <end position="77"/>
    </location>
</feature>